<gene>
    <name evidence="4" type="ORF">SAMN04487943_109152</name>
</gene>
<proteinExistence type="predicted"/>
<dbReference type="STRING" id="334253.SAMN04487943_109152"/>
<keyword evidence="5" id="KW-1185">Reference proteome</keyword>
<dbReference type="EMBL" id="FOTR01000009">
    <property type="protein sequence ID" value="SFM19027.1"/>
    <property type="molecule type" value="Genomic_DNA"/>
</dbReference>
<keyword evidence="2" id="KW-0057">Aromatic amino acid biosynthesis</keyword>
<dbReference type="GO" id="GO:0003856">
    <property type="term" value="F:3-dehydroquinate synthase activity"/>
    <property type="evidence" value="ECO:0007669"/>
    <property type="project" value="InterPro"/>
</dbReference>
<evidence type="ECO:0000259" key="3">
    <source>
        <dbReference type="Pfam" id="PF26558"/>
    </source>
</evidence>
<evidence type="ECO:0000256" key="1">
    <source>
        <dbReference type="ARBA" id="ARBA00022605"/>
    </source>
</evidence>
<dbReference type="Pfam" id="PF26558">
    <property type="entry name" value="DHQS_2nd"/>
    <property type="match status" value="1"/>
</dbReference>
<evidence type="ECO:0000313" key="4">
    <source>
        <dbReference type="EMBL" id="SFM19027.1"/>
    </source>
</evidence>
<dbReference type="InterPro" id="IPR002812">
    <property type="entry name" value="DHQS"/>
</dbReference>
<dbReference type="GO" id="GO:0016491">
    <property type="term" value="F:oxidoreductase activity"/>
    <property type="evidence" value="ECO:0007669"/>
    <property type="project" value="InterPro"/>
</dbReference>
<dbReference type="PANTHER" id="PTHR33563:SF1">
    <property type="entry name" value="3-DEHYDROQUINATE SYNTHASE"/>
    <property type="match status" value="1"/>
</dbReference>
<dbReference type="GO" id="GO:0009073">
    <property type="term" value="P:aromatic amino acid family biosynthetic process"/>
    <property type="evidence" value="ECO:0007669"/>
    <property type="project" value="UniProtKB-KW"/>
</dbReference>
<dbReference type="GO" id="GO:0008652">
    <property type="term" value="P:amino acid biosynthetic process"/>
    <property type="evidence" value="ECO:0007669"/>
    <property type="project" value="UniProtKB-KW"/>
</dbReference>
<name>A0A1I4NUP8_9BACI</name>
<dbReference type="InterPro" id="IPR056179">
    <property type="entry name" value="DHQS_C"/>
</dbReference>
<reference evidence="5" key="1">
    <citation type="submission" date="2016-10" db="EMBL/GenBank/DDBJ databases">
        <authorList>
            <person name="Varghese N."/>
            <person name="Submissions S."/>
        </authorList>
    </citation>
    <scope>NUCLEOTIDE SEQUENCE [LARGE SCALE GENOMIC DNA]</scope>
    <source>
        <strain evidence="5">CGMCC 1.4250</strain>
    </source>
</reference>
<dbReference type="RefSeq" id="WP_091484678.1">
    <property type="nucleotide sequence ID" value="NZ_FOTR01000009.1"/>
</dbReference>
<dbReference type="Proteomes" id="UP000198565">
    <property type="component" value="Unassembled WGS sequence"/>
</dbReference>
<keyword evidence="1" id="KW-0028">Amino-acid biosynthesis</keyword>
<feature type="domain" description="3-dehydroquinate synthase C-terminal" evidence="3">
    <location>
        <begin position="8"/>
        <end position="181"/>
    </location>
</feature>
<dbReference type="AlphaFoldDB" id="A0A1I4NUP8"/>
<evidence type="ECO:0000256" key="2">
    <source>
        <dbReference type="ARBA" id="ARBA00023141"/>
    </source>
</evidence>
<sequence length="182" mass="20147">MVNNLQEAEIVRIESIGEGSRVCLDLVDHLSPTEGILLGNTGHGYFLVLAENRTTDTYPARPFRINSGAIHHYVVKEGEKTAYLAELKPGDSITVYNETGGTRKLAIGRVKIEKRPLIRVVATVGDTEISATLQEADSVHLLTPEHLEKQAISLQEGERILVKVDEPGRHLGEKIEEEIIEF</sequence>
<dbReference type="OrthoDB" id="2043123at2"/>
<protein>
    <submittedName>
        <fullName evidence="4">3-dehydroquinate synthase II</fullName>
    </submittedName>
</protein>
<evidence type="ECO:0000313" key="5">
    <source>
        <dbReference type="Proteomes" id="UP000198565"/>
    </source>
</evidence>
<organism evidence="4 5">
    <name type="scientific">Gracilibacillus orientalis</name>
    <dbReference type="NCBI Taxonomy" id="334253"/>
    <lineage>
        <taxon>Bacteria</taxon>
        <taxon>Bacillati</taxon>
        <taxon>Bacillota</taxon>
        <taxon>Bacilli</taxon>
        <taxon>Bacillales</taxon>
        <taxon>Bacillaceae</taxon>
        <taxon>Gracilibacillus</taxon>
    </lineage>
</organism>
<accession>A0A1I4NUP8</accession>
<dbReference type="PANTHER" id="PTHR33563">
    <property type="match status" value="1"/>
</dbReference>